<dbReference type="Proteomes" id="UP000199469">
    <property type="component" value="Unassembled WGS sequence"/>
</dbReference>
<feature type="transmembrane region" description="Helical" evidence="5">
    <location>
        <begin position="122"/>
        <end position="141"/>
    </location>
</feature>
<evidence type="ECO:0000256" key="5">
    <source>
        <dbReference type="SAM" id="Phobius"/>
    </source>
</evidence>
<protein>
    <submittedName>
        <fullName evidence="7">Putative flippase GtrA (Transmembrane translocase of bactoprenol-linked glucose)</fullName>
    </submittedName>
</protein>
<dbReference type="Pfam" id="PF04138">
    <property type="entry name" value="GtrA_DPMS_TM"/>
    <property type="match status" value="1"/>
</dbReference>
<feature type="transmembrane region" description="Helical" evidence="5">
    <location>
        <begin position="193"/>
        <end position="210"/>
    </location>
</feature>
<dbReference type="AlphaFoldDB" id="A0A1I0RB41"/>
<sequence>MIVCSNHGLQDRKNHQQKELKMNLLSGYIYIILKLKFRNYFESKKIFNNFFYCLTYSYKFAYHINRMRDILLRQKQVLFFVIAGGLSAIVEIGSFKVFSTYFPHFFPSETDFHGIHYPLSNIFSTSCGIITNYFLSIWFVFERGKHSKRREFAYFMVVSFISTLLSLGFFQVFYSSIFKDNIDVIIYTLSPEMISKIAAILLVSILNYSVKKKVIFNG</sequence>
<feature type="transmembrane region" description="Helical" evidence="5">
    <location>
        <begin position="153"/>
        <end position="173"/>
    </location>
</feature>
<gene>
    <name evidence="7" type="ORF">SAMN05421841_2425</name>
</gene>
<feature type="domain" description="GtrA/DPMS transmembrane" evidence="6">
    <location>
        <begin position="80"/>
        <end position="216"/>
    </location>
</feature>
<organism evidence="7 8">
    <name type="scientific">Chryseobacterium wanjuense</name>
    <dbReference type="NCBI Taxonomy" id="356305"/>
    <lineage>
        <taxon>Bacteria</taxon>
        <taxon>Pseudomonadati</taxon>
        <taxon>Bacteroidota</taxon>
        <taxon>Flavobacteriia</taxon>
        <taxon>Flavobacteriales</taxon>
        <taxon>Weeksellaceae</taxon>
        <taxon>Chryseobacterium group</taxon>
        <taxon>Chryseobacterium</taxon>
    </lineage>
</organism>
<evidence type="ECO:0000313" key="7">
    <source>
        <dbReference type="EMBL" id="SEW38052.1"/>
    </source>
</evidence>
<keyword evidence="4 5" id="KW-0472">Membrane</keyword>
<accession>A0A1I0RB41</accession>
<evidence type="ECO:0000259" key="6">
    <source>
        <dbReference type="Pfam" id="PF04138"/>
    </source>
</evidence>
<dbReference type="STRING" id="356305.SAMN05421841_2425"/>
<evidence type="ECO:0000256" key="2">
    <source>
        <dbReference type="ARBA" id="ARBA00022692"/>
    </source>
</evidence>
<keyword evidence="3 5" id="KW-1133">Transmembrane helix</keyword>
<dbReference type="GO" id="GO:0016020">
    <property type="term" value="C:membrane"/>
    <property type="evidence" value="ECO:0007669"/>
    <property type="project" value="UniProtKB-SubCell"/>
</dbReference>
<proteinExistence type="predicted"/>
<evidence type="ECO:0000313" key="8">
    <source>
        <dbReference type="Proteomes" id="UP000199469"/>
    </source>
</evidence>
<name>A0A1I0RB41_9FLAO</name>
<dbReference type="GO" id="GO:0000271">
    <property type="term" value="P:polysaccharide biosynthetic process"/>
    <property type="evidence" value="ECO:0007669"/>
    <property type="project" value="InterPro"/>
</dbReference>
<keyword evidence="8" id="KW-1185">Reference proteome</keyword>
<feature type="transmembrane region" description="Helical" evidence="5">
    <location>
        <begin position="77"/>
        <end position="102"/>
    </location>
</feature>
<evidence type="ECO:0000256" key="4">
    <source>
        <dbReference type="ARBA" id="ARBA00023136"/>
    </source>
</evidence>
<reference evidence="8" key="1">
    <citation type="submission" date="2016-10" db="EMBL/GenBank/DDBJ databases">
        <authorList>
            <person name="Varghese N."/>
            <person name="Submissions S."/>
        </authorList>
    </citation>
    <scope>NUCLEOTIDE SEQUENCE [LARGE SCALE GENOMIC DNA]</scope>
    <source>
        <strain evidence="8">DSM 17724</strain>
    </source>
</reference>
<keyword evidence="2 5" id="KW-0812">Transmembrane</keyword>
<evidence type="ECO:0000256" key="3">
    <source>
        <dbReference type="ARBA" id="ARBA00022989"/>
    </source>
</evidence>
<evidence type="ECO:0000256" key="1">
    <source>
        <dbReference type="ARBA" id="ARBA00004141"/>
    </source>
</evidence>
<dbReference type="InterPro" id="IPR007267">
    <property type="entry name" value="GtrA_DPMS_TM"/>
</dbReference>
<comment type="subcellular location">
    <subcellularLocation>
        <location evidence="1">Membrane</location>
        <topology evidence="1">Multi-pass membrane protein</topology>
    </subcellularLocation>
</comment>
<dbReference type="EMBL" id="FOIU01000002">
    <property type="protein sequence ID" value="SEW38052.1"/>
    <property type="molecule type" value="Genomic_DNA"/>
</dbReference>